<dbReference type="PANTHER" id="PTHR42751">
    <property type="entry name" value="SODIUM/HYDROGEN EXCHANGER FAMILY/TRKA DOMAIN PROTEIN"/>
    <property type="match status" value="1"/>
</dbReference>
<dbReference type="Proteomes" id="UP001319827">
    <property type="component" value="Chromosome"/>
</dbReference>
<feature type="domain" description="Cation/H+ exchanger transmembrane" evidence="8">
    <location>
        <begin position="19"/>
        <end position="372"/>
    </location>
</feature>
<feature type="transmembrane region" description="Helical" evidence="7">
    <location>
        <begin position="149"/>
        <end position="172"/>
    </location>
</feature>
<dbReference type="InterPro" id="IPR006153">
    <property type="entry name" value="Cation/H_exchanger_TM"/>
</dbReference>
<evidence type="ECO:0000256" key="5">
    <source>
        <dbReference type="ARBA" id="ARBA00022989"/>
    </source>
</evidence>
<keyword evidence="4 7" id="KW-0812">Transmembrane</keyword>
<evidence type="ECO:0000256" key="6">
    <source>
        <dbReference type="ARBA" id="ARBA00023136"/>
    </source>
</evidence>
<feature type="transmembrane region" description="Helical" evidence="7">
    <location>
        <begin position="297"/>
        <end position="315"/>
    </location>
</feature>
<evidence type="ECO:0000313" key="10">
    <source>
        <dbReference type="EMBL" id="BCR03581.1"/>
    </source>
</evidence>
<gene>
    <name evidence="10" type="ORF">DESUT3_06500</name>
</gene>
<dbReference type="RefSeq" id="WP_221251050.1">
    <property type="nucleotide sequence ID" value="NZ_AP024355.1"/>
</dbReference>
<evidence type="ECO:0000256" key="3">
    <source>
        <dbReference type="ARBA" id="ARBA00022448"/>
    </source>
</evidence>
<feature type="transmembrane region" description="Helical" evidence="7">
    <location>
        <begin position="356"/>
        <end position="377"/>
    </location>
</feature>
<keyword evidence="11" id="KW-1185">Reference proteome</keyword>
<feature type="transmembrane region" description="Helical" evidence="7">
    <location>
        <begin position="88"/>
        <end position="110"/>
    </location>
</feature>
<name>A0ABN6DWN7_9BACT</name>
<feature type="transmembrane region" description="Helical" evidence="7">
    <location>
        <begin position="218"/>
        <end position="234"/>
    </location>
</feature>
<proteinExistence type="inferred from homology"/>
<feature type="transmembrane region" description="Helical" evidence="7">
    <location>
        <begin position="116"/>
        <end position="137"/>
    </location>
</feature>
<keyword evidence="5 7" id="KW-1133">Transmembrane helix</keyword>
<evidence type="ECO:0000256" key="4">
    <source>
        <dbReference type="ARBA" id="ARBA00022692"/>
    </source>
</evidence>
<feature type="transmembrane region" description="Helical" evidence="7">
    <location>
        <begin position="33"/>
        <end position="53"/>
    </location>
</feature>
<evidence type="ECO:0000256" key="7">
    <source>
        <dbReference type="SAM" id="Phobius"/>
    </source>
</evidence>
<reference evidence="10 11" key="2">
    <citation type="journal article" date="2021" name="Int. J. Syst. Evol. Microbiol.">
        <title>Isolation and Polyphasic Characterization of Desulfuromonas versatilis sp. Nov., an Electrogenic Bacteria Capable of Versatile Metabolism Isolated from a Graphene Oxide-Reducing Enrichment Culture.</title>
        <authorList>
            <person name="Xie L."/>
            <person name="Yoshida N."/>
            <person name="Ishii S."/>
            <person name="Meng L."/>
        </authorList>
    </citation>
    <scope>NUCLEOTIDE SEQUENCE [LARGE SCALE GENOMIC DNA]</scope>
    <source>
        <strain evidence="10 11">NIT-T3</strain>
    </source>
</reference>
<reference evidence="10 11" key="1">
    <citation type="journal article" date="2016" name="C (Basel)">
        <title>Selective Growth of and Electricity Production by Marine Exoelectrogenic Bacteria in Self-Aggregated Hydrogel of Microbially Reduced Graphene Oxide.</title>
        <authorList>
            <person name="Yoshida N."/>
            <person name="Goto Y."/>
            <person name="Miyata Y."/>
        </authorList>
    </citation>
    <scope>NUCLEOTIDE SEQUENCE [LARGE SCALE GENOMIC DNA]</scope>
    <source>
        <strain evidence="10 11">NIT-T3</strain>
    </source>
</reference>
<keyword evidence="6 7" id="KW-0472">Membrane</keyword>
<organism evidence="10 11">
    <name type="scientific">Desulfuromonas versatilis</name>
    <dbReference type="NCBI Taxonomy" id="2802975"/>
    <lineage>
        <taxon>Bacteria</taxon>
        <taxon>Pseudomonadati</taxon>
        <taxon>Thermodesulfobacteriota</taxon>
        <taxon>Desulfuromonadia</taxon>
        <taxon>Desulfuromonadales</taxon>
        <taxon>Desulfuromonadaceae</taxon>
        <taxon>Desulfuromonas</taxon>
    </lineage>
</organism>
<evidence type="ECO:0000256" key="1">
    <source>
        <dbReference type="ARBA" id="ARBA00004141"/>
    </source>
</evidence>
<dbReference type="InterPro" id="IPR038770">
    <property type="entry name" value="Na+/solute_symporter_sf"/>
</dbReference>
<dbReference type="Pfam" id="PF00999">
    <property type="entry name" value="Na_H_Exchanger"/>
    <property type="match status" value="1"/>
</dbReference>
<dbReference type="SUPFAM" id="SSF51735">
    <property type="entry name" value="NAD(P)-binding Rossmann-fold domains"/>
    <property type="match status" value="1"/>
</dbReference>
<dbReference type="Gene3D" id="1.20.1530.20">
    <property type="match status" value="1"/>
</dbReference>
<feature type="transmembrane region" description="Helical" evidence="7">
    <location>
        <begin position="6"/>
        <end position="26"/>
    </location>
</feature>
<dbReference type="Pfam" id="PF02254">
    <property type="entry name" value="TrkA_N"/>
    <property type="match status" value="1"/>
</dbReference>
<dbReference type="PANTHER" id="PTHR42751:SF3">
    <property type="entry name" value="SODIUM_GLUTAMATE SYMPORTER"/>
    <property type="match status" value="1"/>
</dbReference>
<comment type="subcellular location">
    <subcellularLocation>
        <location evidence="1">Membrane</location>
        <topology evidence="1">Multi-pass membrane protein</topology>
    </subcellularLocation>
</comment>
<evidence type="ECO:0000313" key="11">
    <source>
        <dbReference type="Proteomes" id="UP001319827"/>
    </source>
</evidence>
<dbReference type="InterPro" id="IPR003148">
    <property type="entry name" value="RCK_N"/>
</dbReference>
<evidence type="ECO:0000259" key="8">
    <source>
        <dbReference type="Pfam" id="PF00999"/>
    </source>
</evidence>
<sequence length="556" mass="59275">MPVFAQTFYEIAALLAVAAAVATLGIRLRQPLIVSFIAVGILVGPAGLGWVSAADQVDLLAKLGIALLLFVVGLKLDLHLIRTMGPVALATGLGQVLFTSVVGFFIALALGLSPVAAIYVAVALTFSSTIIIVKLLSDKKEIDSLHGRIAVGFLIVQDLVVVLVMIALTAFGAGARTGRPGLELMLVMLKGALFLALIGAIAHWVFPRLLPQVARTQELLILFAIAWAVALAALGDDLGFSKEVGAFLAGVSLASTPFRESVGARLVTLRDFLLLFFFIDLGAMLELDLLGNQFGPALVLSLFVLVGNPLIVMVIMGAMGYRKRTGFLAGLTVAQISEFSLILAALGVSLGHLERGILGLVTLVGLITIGLSTYMILYSHWLYGKLENWLKFFERLPPHRERELGESAGPGKPVELILFGLGRYGSSMAGDLSERGVQVLGVDFDPETVKDWGRKGLATRYGDAEDPEFPSSLPLPAARWVVCSIAGRGVNQALLQALRQHGYTGRVALTAHASGEAERLQQAGADLVLLPFRDAAREAVDLLTGEETSRWQEPNS</sequence>
<dbReference type="Gene3D" id="3.40.50.720">
    <property type="entry name" value="NAD(P)-binding Rossmann-like Domain"/>
    <property type="match status" value="1"/>
</dbReference>
<evidence type="ECO:0000259" key="9">
    <source>
        <dbReference type="Pfam" id="PF02254"/>
    </source>
</evidence>
<keyword evidence="3" id="KW-0813">Transport</keyword>
<comment type="similarity">
    <text evidence="2">Belongs to the monovalent cation:proton antiporter 2 (CPA2) transporter (TC 2.A.37) family.</text>
</comment>
<feature type="transmembrane region" description="Helical" evidence="7">
    <location>
        <begin position="59"/>
        <end position="76"/>
    </location>
</feature>
<dbReference type="EMBL" id="AP024355">
    <property type="protein sequence ID" value="BCR03581.1"/>
    <property type="molecule type" value="Genomic_DNA"/>
</dbReference>
<evidence type="ECO:0000256" key="2">
    <source>
        <dbReference type="ARBA" id="ARBA00005551"/>
    </source>
</evidence>
<feature type="domain" description="RCK N-terminal" evidence="9">
    <location>
        <begin position="417"/>
        <end position="531"/>
    </location>
</feature>
<dbReference type="InterPro" id="IPR036291">
    <property type="entry name" value="NAD(P)-bd_dom_sf"/>
</dbReference>
<feature type="transmembrane region" description="Helical" evidence="7">
    <location>
        <begin position="327"/>
        <end position="350"/>
    </location>
</feature>
<protein>
    <submittedName>
        <fullName evidence="10">Potassium efflux system protein</fullName>
    </submittedName>
</protein>
<accession>A0ABN6DWN7</accession>
<feature type="transmembrane region" description="Helical" evidence="7">
    <location>
        <begin position="184"/>
        <end position="206"/>
    </location>
</feature>